<evidence type="ECO:0000256" key="3">
    <source>
        <dbReference type="ARBA" id="ARBA00023163"/>
    </source>
</evidence>
<evidence type="ECO:0000256" key="4">
    <source>
        <dbReference type="ARBA" id="ARBA00023242"/>
    </source>
</evidence>
<dbReference type="OrthoDB" id="21449at2759"/>
<feature type="domain" description="Bromodomain associated" evidence="6">
    <location>
        <begin position="39"/>
        <end position="119"/>
    </location>
</feature>
<dbReference type="GO" id="GO:0000124">
    <property type="term" value="C:SAGA complex"/>
    <property type="evidence" value="ECO:0007669"/>
    <property type="project" value="InterPro"/>
</dbReference>
<dbReference type="SMART" id="SM00576">
    <property type="entry name" value="BTP"/>
    <property type="match status" value="1"/>
</dbReference>
<evidence type="ECO:0000313" key="7">
    <source>
        <dbReference type="EMBL" id="ODQ66907.1"/>
    </source>
</evidence>
<sequence>MQQTAYMHSNQFKPYEIVEINESDLDVESRLPNRDPYNEEVSRAALKRNVAKISMHSGFERTEVVAIDVLTDLAADYMTKLGKTLVMYMQNMTSGPEDISYEDVILNTLEDNGLESINDLDSYVREDVERHGSKLKELNGNLTGFLADLLRPTLANNNGSNELRSNQFNDGSEQFISGDFSEEIGEDFFGFRELGLDKEFGLLSSSVPLHLLHSRLNASAMFEQSSIQTTDLIDVPDYEPIDRKAINNVIGLLRPFFIARLDATKNSEVLLEGDQLPPKQRNIRPKVPPTGKINGIRKKPLNRVFFRKRPELELEPEVRPIPEARNGSEIDTTEQEHRNNEKLDIDGSQFSVESDVALPVEPVAVGSLMGTTANDENIDGYDNEDFGDLF</sequence>
<organism evidence="7 8">
    <name type="scientific">Nadsonia fulvescens var. elongata DSM 6958</name>
    <dbReference type="NCBI Taxonomy" id="857566"/>
    <lineage>
        <taxon>Eukaryota</taxon>
        <taxon>Fungi</taxon>
        <taxon>Dikarya</taxon>
        <taxon>Ascomycota</taxon>
        <taxon>Saccharomycotina</taxon>
        <taxon>Dipodascomycetes</taxon>
        <taxon>Dipodascales</taxon>
        <taxon>Dipodascales incertae sedis</taxon>
        <taxon>Nadsonia</taxon>
    </lineage>
</organism>
<evidence type="ECO:0000313" key="8">
    <source>
        <dbReference type="Proteomes" id="UP000095009"/>
    </source>
</evidence>
<gene>
    <name evidence="7" type="ORF">NADFUDRAFT_81569</name>
</gene>
<dbReference type="InterPro" id="IPR009072">
    <property type="entry name" value="Histone-fold"/>
</dbReference>
<evidence type="ECO:0000256" key="5">
    <source>
        <dbReference type="SAM" id="MobiDB-lite"/>
    </source>
</evidence>
<dbReference type="InterPro" id="IPR006565">
    <property type="entry name" value="BTP"/>
</dbReference>
<accession>A0A1E3PPY5</accession>
<dbReference type="Proteomes" id="UP000095009">
    <property type="component" value="Unassembled WGS sequence"/>
</dbReference>
<dbReference type="PANTHER" id="PTHR47343">
    <property type="entry name" value="TRANSCRIPTIONAL ACTIVATOR SPT7"/>
    <property type="match status" value="1"/>
</dbReference>
<protein>
    <recommendedName>
        <fullName evidence="6">Bromodomain associated domain-containing protein</fullName>
    </recommendedName>
</protein>
<evidence type="ECO:0000259" key="6">
    <source>
        <dbReference type="SMART" id="SM00576"/>
    </source>
</evidence>
<dbReference type="GO" id="GO:0046982">
    <property type="term" value="F:protein heterodimerization activity"/>
    <property type="evidence" value="ECO:0007669"/>
    <property type="project" value="InterPro"/>
</dbReference>
<dbReference type="PANTHER" id="PTHR47343:SF1">
    <property type="entry name" value="TRANSCRIPTIONAL ACTIVATOR SPT7"/>
    <property type="match status" value="1"/>
</dbReference>
<feature type="region of interest" description="Disordered" evidence="5">
    <location>
        <begin position="371"/>
        <end position="390"/>
    </location>
</feature>
<dbReference type="GO" id="GO:0005198">
    <property type="term" value="F:structural molecule activity"/>
    <property type="evidence" value="ECO:0007669"/>
    <property type="project" value="TreeGrafter"/>
</dbReference>
<dbReference type="CDD" id="cd22927">
    <property type="entry name" value="HFD_SPT7"/>
    <property type="match status" value="1"/>
</dbReference>
<dbReference type="Gene3D" id="1.10.20.10">
    <property type="entry name" value="Histone, subunit A"/>
    <property type="match status" value="1"/>
</dbReference>
<comment type="subcellular location">
    <subcellularLocation>
        <location evidence="1">Nucleus</location>
    </subcellularLocation>
</comment>
<name>A0A1E3PPY5_9ASCO</name>
<keyword evidence="2" id="KW-0805">Transcription regulation</keyword>
<keyword evidence="4" id="KW-0539">Nucleus</keyword>
<dbReference type="Pfam" id="PF07524">
    <property type="entry name" value="Bromo_TP"/>
    <property type="match status" value="1"/>
</dbReference>
<dbReference type="STRING" id="857566.A0A1E3PPY5"/>
<reference evidence="7 8" key="1">
    <citation type="journal article" date="2016" name="Proc. Natl. Acad. Sci. U.S.A.">
        <title>Comparative genomics of biotechnologically important yeasts.</title>
        <authorList>
            <person name="Riley R."/>
            <person name="Haridas S."/>
            <person name="Wolfe K.H."/>
            <person name="Lopes M.R."/>
            <person name="Hittinger C.T."/>
            <person name="Goeker M."/>
            <person name="Salamov A.A."/>
            <person name="Wisecaver J.H."/>
            <person name="Long T.M."/>
            <person name="Calvey C.H."/>
            <person name="Aerts A.L."/>
            <person name="Barry K.W."/>
            <person name="Choi C."/>
            <person name="Clum A."/>
            <person name="Coughlan A.Y."/>
            <person name="Deshpande S."/>
            <person name="Douglass A.P."/>
            <person name="Hanson S.J."/>
            <person name="Klenk H.-P."/>
            <person name="LaButti K.M."/>
            <person name="Lapidus A."/>
            <person name="Lindquist E.A."/>
            <person name="Lipzen A.M."/>
            <person name="Meier-Kolthoff J.P."/>
            <person name="Ohm R.A."/>
            <person name="Otillar R.P."/>
            <person name="Pangilinan J.L."/>
            <person name="Peng Y."/>
            <person name="Rokas A."/>
            <person name="Rosa C.A."/>
            <person name="Scheuner C."/>
            <person name="Sibirny A.A."/>
            <person name="Slot J.C."/>
            <person name="Stielow J.B."/>
            <person name="Sun H."/>
            <person name="Kurtzman C.P."/>
            <person name="Blackwell M."/>
            <person name="Grigoriev I.V."/>
            <person name="Jeffries T.W."/>
        </authorList>
    </citation>
    <scope>NUCLEOTIDE SEQUENCE [LARGE SCALE GENOMIC DNA]</scope>
    <source>
        <strain evidence="7 8">DSM 6958</strain>
    </source>
</reference>
<evidence type="ECO:0000256" key="1">
    <source>
        <dbReference type="ARBA" id="ARBA00004123"/>
    </source>
</evidence>
<dbReference type="EMBL" id="KV454407">
    <property type="protein sequence ID" value="ODQ66907.1"/>
    <property type="molecule type" value="Genomic_DNA"/>
</dbReference>
<keyword evidence="8" id="KW-1185">Reference proteome</keyword>
<dbReference type="GO" id="GO:0006357">
    <property type="term" value="P:regulation of transcription by RNA polymerase II"/>
    <property type="evidence" value="ECO:0007669"/>
    <property type="project" value="TreeGrafter"/>
</dbReference>
<dbReference type="InterPro" id="IPR037782">
    <property type="entry name" value="Spt7"/>
</dbReference>
<feature type="compositionally biased region" description="Acidic residues" evidence="5">
    <location>
        <begin position="376"/>
        <end position="390"/>
    </location>
</feature>
<proteinExistence type="predicted"/>
<evidence type="ECO:0000256" key="2">
    <source>
        <dbReference type="ARBA" id="ARBA00023015"/>
    </source>
</evidence>
<dbReference type="AlphaFoldDB" id="A0A1E3PPY5"/>
<keyword evidence="3" id="KW-0804">Transcription</keyword>
<dbReference type="GO" id="GO:0005634">
    <property type="term" value="C:nucleus"/>
    <property type="evidence" value="ECO:0007669"/>
    <property type="project" value="UniProtKB-SubCell"/>
</dbReference>
<dbReference type="GO" id="GO:0046695">
    <property type="term" value="C:SLIK (SAGA-like) complex"/>
    <property type="evidence" value="ECO:0007669"/>
    <property type="project" value="InterPro"/>
</dbReference>